<reference evidence="1" key="1">
    <citation type="submission" date="2018-05" db="EMBL/GenBank/DDBJ databases">
        <authorList>
            <person name="Lanie J.A."/>
            <person name="Ng W.-L."/>
            <person name="Kazmierczak K.M."/>
            <person name="Andrzejewski T.M."/>
            <person name="Davidsen T.M."/>
            <person name="Wayne K.J."/>
            <person name="Tettelin H."/>
            <person name="Glass J.I."/>
            <person name="Rusch D."/>
            <person name="Podicherti R."/>
            <person name="Tsui H.-C.T."/>
            <person name="Winkler M.E."/>
        </authorList>
    </citation>
    <scope>NUCLEOTIDE SEQUENCE</scope>
</reference>
<protein>
    <recommendedName>
        <fullName evidence="2">DegT/DnrJ/EryC1/StrS aminotransferase family protein</fullName>
    </recommendedName>
</protein>
<dbReference type="InterPro" id="IPR015422">
    <property type="entry name" value="PyrdxlP-dep_Trfase_small"/>
</dbReference>
<dbReference type="AlphaFoldDB" id="A0A382SXB0"/>
<evidence type="ECO:0008006" key="2">
    <source>
        <dbReference type="Google" id="ProtNLM"/>
    </source>
</evidence>
<dbReference type="Gene3D" id="3.90.1150.10">
    <property type="entry name" value="Aspartate Aminotransferase, domain 1"/>
    <property type="match status" value="1"/>
</dbReference>
<organism evidence="1">
    <name type="scientific">marine metagenome</name>
    <dbReference type="NCBI Taxonomy" id="408172"/>
    <lineage>
        <taxon>unclassified sequences</taxon>
        <taxon>metagenomes</taxon>
        <taxon>ecological metagenomes</taxon>
    </lineage>
</organism>
<sequence length="151" mass="17495">LSRVNNELYEHLIPQKITHIDSYYAYTAAFKWNSTYTGLHRDVVVDALIAEGIPAFKGYHRLMCDHPMFKRKIAFGSNSYPWIDKSIDYHEVSVPNARQLVENEFIGFLQIGYPNKEIDMDDIISAFKKIIKNSDSLMNYESKTITLNIGR</sequence>
<gene>
    <name evidence="1" type="ORF">METZ01_LOCUS367413</name>
</gene>
<proteinExistence type="predicted"/>
<evidence type="ECO:0000313" key="1">
    <source>
        <dbReference type="EMBL" id="SVD14559.1"/>
    </source>
</evidence>
<accession>A0A382SXB0</accession>
<feature type="non-terminal residue" evidence="1">
    <location>
        <position position="1"/>
    </location>
</feature>
<name>A0A382SXB0_9ZZZZ</name>
<dbReference type="EMBL" id="UINC01132319">
    <property type="protein sequence ID" value="SVD14559.1"/>
    <property type="molecule type" value="Genomic_DNA"/>
</dbReference>